<evidence type="ECO:0000259" key="2">
    <source>
        <dbReference type="Pfam" id="PF01979"/>
    </source>
</evidence>
<evidence type="ECO:0000313" key="4">
    <source>
        <dbReference type="Proteomes" id="UP000460221"/>
    </source>
</evidence>
<dbReference type="GO" id="GO:0016810">
    <property type="term" value="F:hydrolase activity, acting on carbon-nitrogen (but not peptide) bonds"/>
    <property type="evidence" value="ECO:0007669"/>
    <property type="project" value="InterPro"/>
</dbReference>
<feature type="region of interest" description="Disordered" evidence="1">
    <location>
        <begin position="369"/>
        <end position="408"/>
    </location>
</feature>
<dbReference type="EMBL" id="WLYK01000011">
    <property type="protein sequence ID" value="MTD16670.1"/>
    <property type="molecule type" value="Genomic_DNA"/>
</dbReference>
<dbReference type="SUPFAM" id="SSF51556">
    <property type="entry name" value="Metallo-dependent hydrolases"/>
    <property type="match status" value="1"/>
</dbReference>
<dbReference type="Proteomes" id="UP000460221">
    <property type="component" value="Unassembled WGS sequence"/>
</dbReference>
<dbReference type="AlphaFoldDB" id="A0A7K1FRH5"/>
<organism evidence="3 4">
    <name type="scientific">Nakamurella alba</name>
    <dbReference type="NCBI Taxonomy" id="2665158"/>
    <lineage>
        <taxon>Bacteria</taxon>
        <taxon>Bacillati</taxon>
        <taxon>Actinomycetota</taxon>
        <taxon>Actinomycetes</taxon>
        <taxon>Nakamurellales</taxon>
        <taxon>Nakamurellaceae</taxon>
        <taxon>Nakamurella</taxon>
    </lineage>
</organism>
<keyword evidence="4" id="KW-1185">Reference proteome</keyword>
<dbReference type="InterPro" id="IPR051781">
    <property type="entry name" value="Metallo-dep_Hydrolase"/>
</dbReference>
<evidence type="ECO:0000313" key="3">
    <source>
        <dbReference type="EMBL" id="MTD16670.1"/>
    </source>
</evidence>
<name>A0A7K1FRH5_9ACTN</name>
<dbReference type="InterPro" id="IPR032466">
    <property type="entry name" value="Metal_Hydrolase"/>
</dbReference>
<dbReference type="Gene3D" id="2.30.40.10">
    <property type="entry name" value="Urease, subunit C, domain 1"/>
    <property type="match status" value="1"/>
</dbReference>
<evidence type="ECO:0000256" key="1">
    <source>
        <dbReference type="SAM" id="MobiDB-lite"/>
    </source>
</evidence>
<accession>A0A7K1FRH5</accession>
<dbReference type="Pfam" id="PF01979">
    <property type="entry name" value="Amidohydro_1"/>
    <property type="match status" value="1"/>
</dbReference>
<dbReference type="PANTHER" id="PTHR43135">
    <property type="entry name" value="ALPHA-D-RIBOSE 1-METHYLPHOSPHONATE 5-TRIPHOSPHATE DIPHOSPHATASE"/>
    <property type="match status" value="1"/>
</dbReference>
<dbReference type="InterPro" id="IPR006680">
    <property type="entry name" value="Amidohydro-rel"/>
</dbReference>
<keyword evidence="3" id="KW-0378">Hydrolase</keyword>
<protein>
    <submittedName>
        <fullName evidence="3">Amidohydrolase family protein</fullName>
    </submittedName>
</protein>
<sequence length="408" mass="43610">MYGVQSLIAADEGRFHVVGTDAATGEPVERWIADGRYVDGPVRDAVELTGWTLPGFVDAHCHVGYSGGGVPTDLDGAVEQARVNLAAGVLAIRDCGSPIDTRPLVGREDLPVLVRAGRHIARPKRYIRDLGVDVEPDELVAEVRRQLEYGDGWIKIVGDWIDRTVGDLAPLWPADVIAEAIAVAHAGGARVTTHVFGEDGVAAMVEAGVDCVEHGTGLTDPVIDEMARRGVRLVPTMINIENFPSFADAATRFPVYAAHMRDLYARRFDTFAKAAEAGVVLHAGTDAGGFIEHGRIVDEVQALAGLGSGHRRTLANTSHAAREWLRVPGSDPGDPADLVVFDSDPAADLDELRRPAAVLRSGRIRAGLRSAHGHSHGPGHTHSHGPSGEHSHGHQHAPDHTHDHPHPH</sequence>
<feature type="compositionally biased region" description="Basic residues" evidence="1">
    <location>
        <begin position="371"/>
        <end position="383"/>
    </location>
</feature>
<comment type="caution">
    <text evidence="3">The sequence shown here is derived from an EMBL/GenBank/DDBJ whole genome shotgun (WGS) entry which is preliminary data.</text>
</comment>
<dbReference type="PANTHER" id="PTHR43135:SF4">
    <property type="entry name" value="AMIDOHYDROLASE-RELATED DOMAIN-CONTAINING PROTEIN"/>
    <property type="match status" value="1"/>
</dbReference>
<dbReference type="Gene3D" id="3.20.20.140">
    <property type="entry name" value="Metal-dependent hydrolases"/>
    <property type="match status" value="1"/>
</dbReference>
<feature type="domain" description="Amidohydrolase-related" evidence="2">
    <location>
        <begin position="53"/>
        <end position="363"/>
    </location>
</feature>
<dbReference type="InterPro" id="IPR011059">
    <property type="entry name" value="Metal-dep_hydrolase_composite"/>
</dbReference>
<proteinExistence type="predicted"/>
<gene>
    <name evidence="3" type="ORF">GIS00_22295</name>
</gene>
<feature type="compositionally biased region" description="Basic and acidic residues" evidence="1">
    <location>
        <begin position="387"/>
        <end position="408"/>
    </location>
</feature>
<reference evidence="3 4" key="1">
    <citation type="submission" date="2019-11" db="EMBL/GenBank/DDBJ databases">
        <authorList>
            <person name="Jiang L.-Q."/>
        </authorList>
    </citation>
    <scope>NUCLEOTIDE SEQUENCE [LARGE SCALE GENOMIC DNA]</scope>
    <source>
        <strain evidence="3 4">YIM 132087</strain>
    </source>
</reference>